<dbReference type="InterPro" id="IPR027417">
    <property type="entry name" value="P-loop_NTPase"/>
</dbReference>
<evidence type="ECO:0000256" key="2">
    <source>
        <dbReference type="ARBA" id="ARBA00023010"/>
    </source>
</evidence>
<evidence type="ECO:0000313" key="6">
    <source>
        <dbReference type="Proteomes" id="UP000663824"/>
    </source>
</evidence>
<dbReference type="Gene3D" id="3.40.50.300">
    <property type="entry name" value="P-loop containing nucleotide triphosphate hydrolases"/>
    <property type="match status" value="3"/>
</dbReference>
<organism evidence="5 6">
    <name type="scientific">Rotaria magnacalcarata</name>
    <dbReference type="NCBI Taxonomy" id="392030"/>
    <lineage>
        <taxon>Eukaryota</taxon>
        <taxon>Metazoa</taxon>
        <taxon>Spiralia</taxon>
        <taxon>Gnathifera</taxon>
        <taxon>Rotifera</taxon>
        <taxon>Eurotatoria</taxon>
        <taxon>Bdelloidea</taxon>
        <taxon>Philodinida</taxon>
        <taxon>Philodinidae</taxon>
        <taxon>Rotaria</taxon>
    </lineage>
</organism>
<sequence>MLMLSNQRSLLSQVATGEGKTLIITTLCIIKCLYGEKLDIVTSCSVLAKRDAESEPPKGNKDLYEFFGVTVGHICSEDIDQRAQTFSRCDVVYGDLSSFQRDYLLDRFYGKNILGKRNFENVIVDEVDSMLLDNGNNMLYLSHDIPNMERLQSLFIFIWRSVNQPVNSLDDLNKIYDNAAIKQSIIEDIHGMIMRDEVDAGVWQALLKSKTIDEDGRILIHLKDYTTHVKQLKFPKQKTENRLIFLLNIISNRQRFIKLRSEFYNFIEQHLDKFIDNAKNALFMNPDLNPKIIIIDKNTGTDQSSSQWHEELHQFLQIKHGCKLSLVSLKAVFISNVSYLKLYQNLYGLSGTLGSRDEKQLLNELYNIDLIKIPTSKPKNFFEERPIISGYKEQWTNSIYDETKKKIIKDRSVLIICETVKHVDYISKCLVKRAMEDLQNDPSNIIYDSLKKPYVYKREHEEFTFGQGNELLNCGTVIIATNLAGRGTDIKLEQKLVEAGGLHVIVTFLPNNCRIEEQAYGSAA</sequence>
<proteinExistence type="predicted"/>
<name>A0A816MMB1_9BILA</name>
<evidence type="ECO:0000313" key="5">
    <source>
        <dbReference type="EMBL" id="CAF2017991.1"/>
    </source>
</evidence>
<feature type="domain" description="Helicase ATP-binding" evidence="3">
    <location>
        <begin position="1"/>
        <end position="163"/>
    </location>
</feature>
<keyword evidence="1" id="KW-0813">Transport</keyword>
<dbReference type="GO" id="GO:0006886">
    <property type="term" value="P:intracellular protein transport"/>
    <property type="evidence" value="ECO:0007669"/>
    <property type="project" value="InterPro"/>
</dbReference>
<comment type="caution">
    <text evidence="5">The sequence shown here is derived from an EMBL/GenBank/DDBJ whole genome shotgun (WGS) entry which is preliminary data.</text>
</comment>
<dbReference type="GO" id="GO:0006605">
    <property type="term" value="P:protein targeting"/>
    <property type="evidence" value="ECO:0007669"/>
    <property type="project" value="InterPro"/>
</dbReference>
<dbReference type="SUPFAM" id="SSF52540">
    <property type="entry name" value="P-loop containing nucleoside triphosphate hydrolases"/>
    <property type="match status" value="2"/>
</dbReference>
<dbReference type="Proteomes" id="UP000663824">
    <property type="component" value="Unassembled WGS sequence"/>
</dbReference>
<dbReference type="GO" id="GO:0016020">
    <property type="term" value="C:membrane"/>
    <property type="evidence" value="ECO:0007669"/>
    <property type="project" value="InterPro"/>
</dbReference>
<dbReference type="Pfam" id="PF07517">
    <property type="entry name" value="SecA_DEAD"/>
    <property type="match status" value="1"/>
</dbReference>
<accession>A0A816MMB1</accession>
<dbReference type="Gene3D" id="3.90.1440.10">
    <property type="entry name" value="SecA, preprotein cross-linking domain"/>
    <property type="match status" value="1"/>
</dbReference>
<gene>
    <name evidence="5" type="ORF">MBJ925_LOCUS9083</name>
</gene>
<dbReference type="InterPro" id="IPR014001">
    <property type="entry name" value="Helicase_ATP-bd"/>
</dbReference>
<dbReference type="InterPro" id="IPR011115">
    <property type="entry name" value="SecA_DEAD"/>
</dbReference>
<evidence type="ECO:0000256" key="1">
    <source>
        <dbReference type="ARBA" id="ARBA00022927"/>
    </source>
</evidence>
<reference evidence="5" key="1">
    <citation type="submission" date="2021-02" db="EMBL/GenBank/DDBJ databases">
        <authorList>
            <person name="Nowell W R."/>
        </authorList>
    </citation>
    <scope>NUCLEOTIDE SEQUENCE</scope>
</reference>
<dbReference type="PANTHER" id="PTHR30612:SF0">
    <property type="entry name" value="CHLOROPLAST PROTEIN-TRANSPORTING ATPASE"/>
    <property type="match status" value="1"/>
</dbReference>
<dbReference type="EMBL" id="CAJNRE010003384">
    <property type="protein sequence ID" value="CAF2017991.1"/>
    <property type="molecule type" value="Genomic_DNA"/>
</dbReference>
<dbReference type="PRINTS" id="PR00906">
    <property type="entry name" value="SECA"/>
</dbReference>
<feature type="domain" description="SecA family profile" evidence="4">
    <location>
        <begin position="1"/>
        <end position="524"/>
    </location>
</feature>
<dbReference type="PROSITE" id="PS51192">
    <property type="entry name" value="HELICASE_ATP_BIND_1"/>
    <property type="match status" value="1"/>
</dbReference>
<dbReference type="InterPro" id="IPR000185">
    <property type="entry name" value="SecA"/>
</dbReference>
<keyword evidence="1" id="KW-0653">Protein transport</keyword>
<dbReference type="AlphaFoldDB" id="A0A816MMB1"/>
<dbReference type="InterPro" id="IPR014018">
    <property type="entry name" value="SecA_motor_DEAD"/>
</dbReference>
<keyword evidence="2" id="KW-0811">Translocation</keyword>
<dbReference type="PROSITE" id="PS51196">
    <property type="entry name" value="SECA_MOTOR_DEAD"/>
    <property type="match status" value="1"/>
</dbReference>
<evidence type="ECO:0000259" key="4">
    <source>
        <dbReference type="PROSITE" id="PS51196"/>
    </source>
</evidence>
<dbReference type="GO" id="GO:0005524">
    <property type="term" value="F:ATP binding"/>
    <property type="evidence" value="ECO:0007669"/>
    <property type="project" value="InterPro"/>
</dbReference>
<dbReference type="SMART" id="SM00957">
    <property type="entry name" value="SecA_DEAD"/>
    <property type="match status" value="1"/>
</dbReference>
<dbReference type="GO" id="GO:0017038">
    <property type="term" value="P:protein import"/>
    <property type="evidence" value="ECO:0007669"/>
    <property type="project" value="InterPro"/>
</dbReference>
<protein>
    <submittedName>
        <fullName evidence="5">Uncharacterized protein</fullName>
    </submittedName>
</protein>
<evidence type="ECO:0000259" key="3">
    <source>
        <dbReference type="PROSITE" id="PS51192"/>
    </source>
</evidence>
<dbReference type="PANTHER" id="PTHR30612">
    <property type="entry name" value="SECA INNER MEMBRANE COMPONENT OF SEC PROTEIN SECRETION SYSTEM"/>
    <property type="match status" value="1"/>
</dbReference>